<dbReference type="Proteomes" id="UP001162483">
    <property type="component" value="Unassembled WGS sequence"/>
</dbReference>
<dbReference type="EMBL" id="CATNWA010001625">
    <property type="protein sequence ID" value="CAI9540769.1"/>
    <property type="molecule type" value="Genomic_DNA"/>
</dbReference>
<protein>
    <submittedName>
        <fullName evidence="1">Uncharacterized protein</fullName>
    </submittedName>
</protein>
<proteinExistence type="predicted"/>
<organism evidence="1 2">
    <name type="scientific">Staurois parvus</name>
    <dbReference type="NCBI Taxonomy" id="386267"/>
    <lineage>
        <taxon>Eukaryota</taxon>
        <taxon>Metazoa</taxon>
        <taxon>Chordata</taxon>
        <taxon>Craniata</taxon>
        <taxon>Vertebrata</taxon>
        <taxon>Euteleostomi</taxon>
        <taxon>Amphibia</taxon>
        <taxon>Batrachia</taxon>
        <taxon>Anura</taxon>
        <taxon>Neobatrachia</taxon>
        <taxon>Ranoidea</taxon>
        <taxon>Ranidae</taxon>
        <taxon>Staurois</taxon>
    </lineage>
</organism>
<keyword evidence="2" id="KW-1185">Reference proteome</keyword>
<evidence type="ECO:0000313" key="2">
    <source>
        <dbReference type="Proteomes" id="UP001162483"/>
    </source>
</evidence>
<gene>
    <name evidence="1" type="ORF">SPARVUS_LOCUS1804741</name>
</gene>
<feature type="non-terminal residue" evidence="1">
    <location>
        <position position="119"/>
    </location>
</feature>
<sequence>MDNRKLTASIMNFSLDEGDLDSQGYTRVLIQLFGYTGHGKSAFINSCKYALEKGEIFKEYAESRETDHGLTMVRNEYKLTNVVTIVDNRGCSRMSDFERAEVYAQLGNFIPIGQRVEWR</sequence>
<accession>A0ABN9AXI5</accession>
<name>A0ABN9AXI5_9NEOB</name>
<reference evidence="1" key="1">
    <citation type="submission" date="2023-05" db="EMBL/GenBank/DDBJ databases">
        <authorList>
            <person name="Stuckert A."/>
        </authorList>
    </citation>
    <scope>NUCLEOTIDE SEQUENCE</scope>
</reference>
<evidence type="ECO:0000313" key="1">
    <source>
        <dbReference type="EMBL" id="CAI9540769.1"/>
    </source>
</evidence>
<comment type="caution">
    <text evidence="1">The sequence shown here is derived from an EMBL/GenBank/DDBJ whole genome shotgun (WGS) entry which is preliminary data.</text>
</comment>